<dbReference type="GO" id="GO:0004345">
    <property type="term" value="F:glucose-6-phosphate dehydrogenase activity"/>
    <property type="evidence" value="ECO:0007669"/>
    <property type="project" value="UniProtKB-UniRule"/>
</dbReference>
<evidence type="ECO:0000256" key="5">
    <source>
        <dbReference type="ARBA" id="ARBA00023002"/>
    </source>
</evidence>
<protein>
    <recommendedName>
        <fullName evidence="7">Glucose-6-phosphate 1-dehydrogenase</fullName>
        <shortName evidence="7">G6PD</shortName>
        <ecNumber evidence="7">1.1.1.49</ecNumber>
    </recommendedName>
</protein>
<organism evidence="10 11">
    <name type="scientific">Tepidibacillus fermentans</name>
    <dbReference type="NCBI Taxonomy" id="1281767"/>
    <lineage>
        <taxon>Bacteria</taxon>
        <taxon>Bacillati</taxon>
        <taxon>Bacillota</taxon>
        <taxon>Bacilli</taxon>
        <taxon>Bacillales</taxon>
        <taxon>Bacillaceae</taxon>
        <taxon>Tepidibacillus</taxon>
    </lineage>
</organism>
<feature type="binding site" evidence="7">
    <location>
        <begin position="89"/>
        <end position="90"/>
    </location>
    <ligand>
        <name>NADP(+)</name>
        <dbReference type="ChEBI" id="CHEBI:58349"/>
    </ligand>
</feature>
<feature type="binding site" evidence="7">
    <location>
        <position position="47"/>
    </location>
    <ligand>
        <name>NADP(+)</name>
        <dbReference type="ChEBI" id="CHEBI:58349"/>
    </ligand>
</feature>
<dbReference type="GO" id="GO:0005829">
    <property type="term" value="C:cytosol"/>
    <property type="evidence" value="ECO:0007669"/>
    <property type="project" value="TreeGrafter"/>
</dbReference>
<dbReference type="OrthoDB" id="9802739at2"/>
<keyword evidence="11" id="KW-1185">Reference proteome</keyword>
<feature type="binding site" evidence="7">
    <location>
        <position position="240"/>
    </location>
    <ligand>
        <name>substrate</name>
    </ligand>
</feature>
<dbReference type="InterPro" id="IPR019796">
    <property type="entry name" value="G6P_DH_AS"/>
</dbReference>
<dbReference type="UniPathway" id="UPA00115">
    <property type="reaction ID" value="UER00408"/>
</dbReference>
<sequence>MNTDLSNIFVIFGGTGDLTYRKLIPALYNLHHENQLPEHFAVVSIGRRDKTSEQYRNELVDSVKQFSRFPFIEEAWKTLEDRIYYEQFDFSQDEGYYHLKEFLQQLDQKYQTNGNRIYYLAVAPEYFGFIAEKLKIHGLIENQRSWKRVVIEKPFGRDLQSARELNQQMIQVFTEENTYRIDHYLGKEMLQNIMVIRFANALFEPIWNHRYIDHIQISSSETVGVENRGGYYEKAGALRDMIQNHMLQLLTLTAMEPPINLKTESIRDEKVKVLRSIEEFTKETVIKNTVRGQYGPGKIKGKNVSGYREEERVSPTSTTETFAALKLHINNFRWSGVPFYIRTGKRMPSKSTEVIVQFKQLEHTLYFKEYKDYLMPNLLVIRIQPLEGVYLQFNAKQPGTKNHIVPVKMDFCQNCQVGSNSPEAYERLIYDVMKGDSTLFTRWDEVEYSWKLVDTIAEVWQNQPIVFPNYPSGTWGPKEADELLHRDRRRWWNVGEGELMKL</sequence>
<dbReference type="InterPro" id="IPR022675">
    <property type="entry name" value="G6P_DH_C"/>
</dbReference>
<evidence type="ECO:0000256" key="6">
    <source>
        <dbReference type="ARBA" id="ARBA00023277"/>
    </source>
</evidence>
<dbReference type="Pfam" id="PF02781">
    <property type="entry name" value="G6PD_C"/>
    <property type="match status" value="1"/>
</dbReference>
<dbReference type="RefSeq" id="WP_132766622.1">
    <property type="nucleotide sequence ID" value="NZ_SMAB01000001.1"/>
</dbReference>
<dbReference type="PIRSF" id="PIRSF000110">
    <property type="entry name" value="G6PD"/>
    <property type="match status" value="1"/>
</dbReference>
<evidence type="ECO:0000259" key="9">
    <source>
        <dbReference type="Pfam" id="PF02781"/>
    </source>
</evidence>
<dbReference type="SUPFAM" id="SSF55347">
    <property type="entry name" value="Glyceraldehyde-3-phosphate dehydrogenase-like, C-terminal domain"/>
    <property type="match status" value="1"/>
</dbReference>
<feature type="active site" description="Proton acceptor" evidence="7">
    <location>
        <position position="245"/>
    </location>
</feature>
<evidence type="ECO:0000259" key="8">
    <source>
        <dbReference type="Pfam" id="PF00479"/>
    </source>
</evidence>
<dbReference type="GO" id="GO:0050661">
    <property type="term" value="F:NADP binding"/>
    <property type="evidence" value="ECO:0007669"/>
    <property type="project" value="UniProtKB-UniRule"/>
</dbReference>
<evidence type="ECO:0000256" key="7">
    <source>
        <dbReference type="HAMAP-Rule" id="MF_00966"/>
    </source>
</evidence>
<dbReference type="AlphaFoldDB" id="A0A4R3KMY3"/>
<comment type="caution">
    <text evidence="7">Lacks conserved residue(s) required for the propagation of feature annotation.</text>
</comment>
<dbReference type="EMBL" id="SMAB01000001">
    <property type="protein sequence ID" value="TCS84378.1"/>
    <property type="molecule type" value="Genomic_DNA"/>
</dbReference>
<keyword evidence="6 7" id="KW-0119">Carbohydrate metabolism</keyword>
<dbReference type="GO" id="GO:0009051">
    <property type="term" value="P:pentose-phosphate shunt, oxidative branch"/>
    <property type="evidence" value="ECO:0007669"/>
    <property type="project" value="TreeGrafter"/>
</dbReference>
<gene>
    <name evidence="7" type="primary">zwf</name>
    <name evidence="10" type="ORF">EDD72_10139</name>
</gene>
<dbReference type="Gene3D" id="3.40.50.720">
    <property type="entry name" value="NAD(P)-binding Rossmann-like Domain"/>
    <property type="match status" value="1"/>
</dbReference>
<feature type="binding site" evidence="7">
    <location>
        <position position="153"/>
    </location>
    <ligand>
        <name>NADP(+)</name>
        <dbReference type="ChEBI" id="CHEBI:58349"/>
    </ligand>
</feature>
<feature type="domain" description="Glucose-6-phosphate dehydrogenase NAD-binding" evidence="8">
    <location>
        <begin position="10"/>
        <end position="192"/>
    </location>
</feature>
<comment type="function">
    <text evidence="7">Catalyzes the oxidation of glucose 6-phosphate to 6-phosphogluconolactone.</text>
</comment>
<reference evidence="10 11" key="1">
    <citation type="submission" date="2019-03" db="EMBL/GenBank/DDBJ databases">
        <title>Genomic Encyclopedia of Type Strains, Phase IV (KMG-IV): sequencing the most valuable type-strain genomes for metagenomic binning, comparative biology and taxonomic classification.</title>
        <authorList>
            <person name="Goeker M."/>
        </authorList>
    </citation>
    <scope>NUCLEOTIDE SEQUENCE [LARGE SCALE GENOMIC DNA]</scope>
    <source>
        <strain evidence="10 11">DSM 23802</strain>
    </source>
</reference>
<dbReference type="SUPFAM" id="SSF51735">
    <property type="entry name" value="NAD(P)-binding Rossmann-fold domains"/>
    <property type="match status" value="1"/>
</dbReference>
<dbReference type="PANTHER" id="PTHR23429:SF0">
    <property type="entry name" value="GLUCOSE-6-PHOSPHATE 1-DEHYDROGENASE"/>
    <property type="match status" value="1"/>
</dbReference>
<comment type="caution">
    <text evidence="10">The sequence shown here is derived from an EMBL/GenBank/DDBJ whole genome shotgun (WGS) entry which is preliminary data.</text>
</comment>
<dbReference type="EC" id="1.1.1.49" evidence="7"/>
<dbReference type="Gene3D" id="3.30.360.10">
    <property type="entry name" value="Dihydrodipicolinate Reductase, domain 2"/>
    <property type="match status" value="1"/>
</dbReference>
<evidence type="ECO:0000256" key="3">
    <source>
        <dbReference type="ARBA" id="ARBA00022526"/>
    </source>
</evidence>
<dbReference type="PRINTS" id="PR00079">
    <property type="entry name" value="G6PDHDRGNASE"/>
</dbReference>
<keyword evidence="3 7" id="KW-0313">Glucose metabolism</keyword>
<feature type="domain" description="Glucose-6-phosphate dehydrogenase C-terminal" evidence="9">
    <location>
        <begin position="194"/>
        <end position="492"/>
    </location>
</feature>
<keyword evidence="5 7" id="KW-0560">Oxidoreductase</keyword>
<dbReference type="GO" id="GO:0006006">
    <property type="term" value="P:glucose metabolic process"/>
    <property type="evidence" value="ECO:0007669"/>
    <property type="project" value="UniProtKB-KW"/>
</dbReference>
<comment type="pathway">
    <text evidence="1 7">Carbohydrate degradation; pentose phosphate pathway; D-ribulose 5-phosphate from D-glucose 6-phosphate (oxidative stage): step 1/3.</text>
</comment>
<feature type="binding site" evidence="7">
    <location>
        <position position="187"/>
    </location>
    <ligand>
        <name>substrate</name>
    </ligand>
</feature>
<dbReference type="Pfam" id="PF00479">
    <property type="entry name" value="G6PD_N"/>
    <property type="match status" value="1"/>
</dbReference>
<comment type="catalytic activity">
    <reaction evidence="7">
        <text>D-glucose 6-phosphate + NADP(+) = 6-phospho-D-glucono-1,5-lactone + NADPH + H(+)</text>
        <dbReference type="Rhea" id="RHEA:15841"/>
        <dbReference type="ChEBI" id="CHEBI:15378"/>
        <dbReference type="ChEBI" id="CHEBI:57783"/>
        <dbReference type="ChEBI" id="CHEBI:57955"/>
        <dbReference type="ChEBI" id="CHEBI:58349"/>
        <dbReference type="ChEBI" id="CHEBI:61548"/>
        <dbReference type="EC" id="1.1.1.49"/>
    </reaction>
</comment>
<dbReference type="InterPro" id="IPR036291">
    <property type="entry name" value="NAD(P)-bd_dom_sf"/>
</dbReference>
<feature type="binding site" evidence="7">
    <location>
        <position position="183"/>
    </location>
    <ligand>
        <name>substrate</name>
    </ligand>
</feature>
<comment type="similarity">
    <text evidence="2 7">Belongs to the glucose-6-phosphate dehydrogenase family.</text>
</comment>
<feature type="binding site" evidence="7">
    <location>
        <position position="221"/>
    </location>
    <ligand>
        <name>substrate</name>
    </ligand>
</feature>
<evidence type="ECO:0000313" key="10">
    <source>
        <dbReference type="EMBL" id="TCS84378.1"/>
    </source>
</evidence>
<dbReference type="NCBIfam" id="TIGR00871">
    <property type="entry name" value="zwf"/>
    <property type="match status" value="1"/>
</dbReference>
<dbReference type="PROSITE" id="PS00069">
    <property type="entry name" value="G6P_DEHYDROGENASE"/>
    <property type="match status" value="1"/>
</dbReference>
<feature type="binding site" evidence="7">
    <location>
        <position position="345"/>
    </location>
    <ligand>
        <name>substrate</name>
    </ligand>
</feature>
<dbReference type="InterPro" id="IPR022674">
    <property type="entry name" value="G6P_DH_NAD-bd"/>
</dbReference>
<evidence type="ECO:0000256" key="4">
    <source>
        <dbReference type="ARBA" id="ARBA00022857"/>
    </source>
</evidence>
<name>A0A4R3KMY3_9BACI</name>
<feature type="binding site" evidence="7">
    <location>
        <position position="350"/>
    </location>
    <ligand>
        <name>substrate</name>
    </ligand>
</feature>
<proteinExistence type="inferred from homology"/>
<keyword evidence="4 7" id="KW-0521">NADP</keyword>
<dbReference type="HAMAP" id="MF_00966">
    <property type="entry name" value="G6PD"/>
    <property type="match status" value="1"/>
</dbReference>
<dbReference type="InterPro" id="IPR001282">
    <property type="entry name" value="G6P_DH"/>
</dbReference>
<evidence type="ECO:0000256" key="1">
    <source>
        <dbReference type="ARBA" id="ARBA00004937"/>
    </source>
</evidence>
<accession>A0A4R3KMY3</accession>
<evidence type="ECO:0000256" key="2">
    <source>
        <dbReference type="ARBA" id="ARBA00009975"/>
    </source>
</evidence>
<dbReference type="Proteomes" id="UP000295788">
    <property type="component" value="Unassembled WGS sequence"/>
</dbReference>
<dbReference type="PANTHER" id="PTHR23429">
    <property type="entry name" value="GLUCOSE-6-PHOSPHATE 1-DEHYDROGENASE G6PD"/>
    <property type="match status" value="1"/>
</dbReference>
<evidence type="ECO:0000313" key="11">
    <source>
        <dbReference type="Proteomes" id="UP000295788"/>
    </source>
</evidence>